<organism evidence="16 17">
    <name type="scientific">Paramormyrops kingsleyae</name>
    <dbReference type="NCBI Taxonomy" id="1676925"/>
    <lineage>
        <taxon>Eukaryota</taxon>
        <taxon>Metazoa</taxon>
        <taxon>Chordata</taxon>
        <taxon>Craniata</taxon>
        <taxon>Vertebrata</taxon>
        <taxon>Euteleostomi</taxon>
        <taxon>Actinopterygii</taxon>
        <taxon>Neopterygii</taxon>
        <taxon>Teleostei</taxon>
        <taxon>Osteoglossocephala</taxon>
        <taxon>Osteoglossomorpha</taxon>
        <taxon>Osteoglossiformes</taxon>
        <taxon>Mormyridae</taxon>
        <taxon>Paramormyrops</taxon>
    </lineage>
</organism>
<dbReference type="CDD" id="cd02981">
    <property type="entry name" value="PDI_b_family"/>
    <property type="match status" value="1"/>
</dbReference>
<dbReference type="InterPro" id="IPR036249">
    <property type="entry name" value="Thioredoxin-like_sf"/>
</dbReference>
<evidence type="ECO:0000256" key="7">
    <source>
        <dbReference type="ARBA" id="ARBA00022824"/>
    </source>
</evidence>
<evidence type="ECO:0000256" key="8">
    <source>
        <dbReference type="ARBA" id="ARBA00023157"/>
    </source>
</evidence>
<reference evidence="16" key="1">
    <citation type="submission" date="2025-08" db="UniProtKB">
        <authorList>
            <consortium name="Ensembl"/>
        </authorList>
    </citation>
    <scope>IDENTIFICATION</scope>
</reference>
<dbReference type="Pfam" id="PF00085">
    <property type="entry name" value="Thioredoxin"/>
    <property type="match status" value="2"/>
</dbReference>
<evidence type="ECO:0000256" key="11">
    <source>
        <dbReference type="ARBA" id="ARBA00023284"/>
    </source>
</evidence>
<dbReference type="FunFam" id="3.40.30.10:FF:000027">
    <property type="entry name" value="protein disulfide-isomerase A2"/>
    <property type="match status" value="1"/>
</dbReference>
<feature type="signal peptide" evidence="14">
    <location>
        <begin position="1"/>
        <end position="20"/>
    </location>
</feature>
<feature type="domain" description="Thioredoxin" evidence="15">
    <location>
        <begin position="10"/>
        <end position="159"/>
    </location>
</feature>
<keyword evidence="7" id="KW-0256">Endoplasmic reticulum</keyword>
<dbReference type="GO" id="GO:0034976">
    <property type="term" value="P:response to endoplasmic reticulum stress"/>
    <property type="evidence" value="ECO:0007669"/>
    <property type="project" value="TreeGrafter"/>
</dbReference>
<evidence type="ECO:0000313" key="17">
    <source>
        <dbReference type="Proteomes" id="UP000261540"/>
    </source>
</evidence>
<evidence type="ECO:0000256" key="14">
    <source>
        <dbReference type="SAM" id="SignalP"/>
    </source>
</evidence>
<evidence type="ECO:0000256" key="1">
    <source>
        <dbReference type="ARBA" id="ARBA00001182"/>
    </source>
</evidence>
<evidence type="ECO:0000256" key="10">
    <source>
        <dbReference type="ARBA" id="ARBA00023235"/>
    </source>
</evidence>
<dbReference type="Pfam" id="PF13848">
    <property type="entry name" value="Thioredoxin_6"/>
    <property type="match status" value="1"/>
</dbReference>
<evidence type="ECO:0000256" key="13">
    <source>
        <dbReference type="SAM" id="MobiDB-lite"/>
    </source>
</evidence>
<dbReference type="SUPFAM" id="SSF52833">
    <property type="entry name" value="Thioredoxin-like"/>
    <property type="match status" value="4"/>
</dbReference>
<evidence type="ECO:0000256" key="6">
    <source>
        <dbReference type="ARBA" id="ARBA00022737"/>
    </source>
</evidence>
<evidence type="ECO:0000256" key="5">
    <source>
        <dbReference type="ARBA" id="ARBA00022729"/>
    </source>
</evidence>
<dbReference type="PROSITE" id="PS00194">
    <property type="entry name" value="THIOREDOXIN_1"/>
    <property type="match status" value="1"/>
</dbReference>
<dbReference type="InterPro" id="IPR013766">
    <property type="entry name" value="Thioredoxin_domain"/>
</dbReference>
<keyword evidence="9" id="KW-0143">Chaperone</keyword>
<dbReference type="PANTHER" id="PTHR18929:SF93">
    <property type="entry name" value="PROTEIN DISULFIDE-ISOMERASE A2"/>
    <property type="match status" value="1"/>
</dbReference>
<keyword evidence="6" id="KW-0677">Repeat</keyword>
<dbReference type="Gene3D" id="3.40.30.10">
    <property type="entry name" value="Glutaredoxin"/>
    <property type="match status" value="4"/>
</dbReference>
<reference evidence="16" key="2">
    <citation type="submission" date="2025-09" db="UniProtKB">
        <authorList>
            <consortium name="Ensembl"/>
        </authorList>
    </citation>
    <scope>IDENTIFICATION</scope>
</reference>
<protein>
    <recommendedName>
        <fullName evidence="4">protein disulfide-isomerase</fullName>
        <ecNumber evidence="4">5.3.4.1</ecNumber>
    </recommendedName>
</protein>
<keyword evidence="8 12" id="KW-1015">Disulfide bond</keyword>
<evidence type="ECO:0000256" key="2">
    <source>
        <dbReference type="ARBA" id="ARBA00004319"/>
    </source>
</evidence>
<dbReference type="InterPro" id="IPR017937">
    <property type="entry name" value="Thioredoxin_CS"/>
</dbReference>
<keyword evidence="5 14" id="KW-0732">Signal</keyword>
<evidence type="ECO:0000313" key="16">
    <source>
        <dbReference type="Ensembl" id="ENSPKIP00000002456.1"/>
    </source>
</evidence>
<feature type="region of interest" description="Disordered" evidence="13">
    <location>
        <begin position="19"/>
        <end position="42"/>
    </location>
</feature>
<feature type="disulfide bond" description="Redox-active" evidence="12">
    <location>
        <begin position="78"/>
        <end position="81"/>
    </location>
</feature>
<feature type="chain" id="PRO_5017460351" description="protein disulfide-isomerase" evidence="14">
    <location>
        <begin position="21"/>
        <end position="501"/>
    </location>
</feature>
<dbReference type="FunFam" id="3.40.30.10:FF:000042">
    <property type="entry name" value="protein disulfide-isomerase A2"/>
    <property type="match status" value="1"/>
</dbReference>
<dbReference type="PRINTS" id="PR00421">
    <property type="entry name" value="THIOREDOXIN"/>
</dbReference>
<dbReference type="AlphaFoldDB" id="A0A3B3QAM3"/>
<dbReference type="GO" id="GO:0006457">
    <property type="term" value="P:protein folding"/>
    <property type="evidence" value="ECO:0007669"/>
    <property type="project" value="TreeGrafter"/>
</dbReference>
<dbReference type="FunFam" id="3.40.30.10:FF:000023">
    <property type="entry name" value="Protein disulfide-isomerase"/>
    <property type="match status" value="1"/>
</dbReference>
<dbReference type="PROSITE" id="PS51352">
    <property type="entry name" value="THIOREDOXIN_2"/>
    <property type="match status" value="2"/>
</dbReference>
<proteinExistence type="inferred from homology"/>
<comment type="catalytic activity">
    <reaction evidence="1">
        <text>Catalyzes the rearrangement of -S-S- bonds in proteins.</text>
        <dbReference type="EC" id="5.3.4.1"/>
    </reaction>
</comment>
<dbReference type="NCBIfam" id="TIGR01130">
    <property type="entry name" value="ER_PDI_fam"/>
    <property type="match status" value="1"/>
</dbReference>
<feature type="domain" description="Thioredoxin" evidence="15">
    <location>
        <begin position="371"/>
        <end position="501"/>
    </location>
</feature>
<accession>A0A3B3QAM3</accession>
<dbReference type="Ensembl" id="ENSPKIT00000026401.1">
    <property type="protein sequence ID" value="ENSPKIP00000002456.1"/>
    <property type="gene ID" value="ENSPKIG00000020330.1"/>
</dbReference>
<evidence type="ECO:0000256" key="4">
    <source>
        <dbReference type="ARBA" id="ARBA00012723"/>
    </source>
</evidence>
<evidence type="ECO:0000259" key="15">
    <source>
        <dbReference type="PROSITE" id="PS51352"/>
    </source>
</evidence>
<dbReference type="CDD" id="cd02995">
    <property type="entry name" value="PDI_a_PDI_a'_C"/>
    <property type="match status" value="1"/>
</dbReference>
<keyword evidence="17" id="KW-1185">Reference proteome</keyword>
<keyword evidence="10" id="KW-0413">Isomerase</keyword>
<feature type="compositionally biased region" description="Basic and acidic residues" evidence="13">
    <location>
        <begin position="21"/>
        <end position="42"/>
    </location>
</feature>
<dbReference type="PANTHER" id="PTHR18929">
    <property type="entry name" value="PROTEIN DISULFIDE ISOMERASE"/>
    <property type="match status" value="1"/>
</dbReference>
<dbReference type="EC" id="5.3.4.1" evidence="4"/>
<name>A0A3B3QAM3_9TELE</name>
<feature type="disulfide bond" description="Redox-active" evidence="12">
    <location>
        <begin position="422"/>
        <end position="425"/>
    </location>
</feature>
<comment type="subcellular location">
    <subcellularLocation>
        <location evidence="2">Endoplasmic reticulum lumen</location>
    </subcellularLocation>
</comment>
<evidence type="ECO:0000256" key="3">
    <source>
        <dbReference type="ARBA" id="ARBA00006347"/>
    </source>
</evidence>
<dbReference type="CDD" id="cd02982">
    <property type="entry name" value="PDI_b'_family"/>
    <property type="match status" value="1"/>
</dbReference>
<evidence type="ECO:0000256" key="12">
    <source>
        <dbReference type="PIRSR" id="PIRSR605792-51"/>
    </source>
</evidence>
<dbReference type="GO" id="GO:0003756">
    <property type="term" value="F:protein disulfide isomerase activity"/>
    <property type="evidence" value="ECO:0007669"/>
    <property type="project" value="UniProtKB-EC"/>
</dbReference>
<comment type="similarity">
    <text evidence="3">Belongs to the protein disulfide isomerase family.</text>
</comment>
<dbReference type="GO" id="GO:0005788">
    <property type="term" value="C:endoplasmic reticulum lumen"/>
    <property type="evidence" value="ECO:0007669"/>
    <property type="project" value="UniProtKB-SubCell"/>
</dbReference>
<dbReference type="InterPro" id="IPR005792">
    <property type="entry name" value="Prot_disulphide_isomerase"/>
</dbReference>
<sequence length="501" mass="56782">MKSQWLLLCLALSSTASTNADEAHGTEEDSPKHTEEENKEKTHDILEDKDVMVLHVNNFARALSENKYLLVEFYAPWCSHCRALEPEYSQAAGILKNETSEIRLAKVDATEEKELAAEFGVDSFPILKLFEDGKRENATDFTGKRNAKGIVQWLKRRAGPAATFLGTEQDAQELIDAHSVVVIGFFTHLSNDDVKVFYETAMEITDVTFGITTLPEVFKKYSVANTAVVLFKQFDEGRVEFEISKKLEKNELTTFIMNNSLELVIEFSEENADKIFGSKIHNHILLFMNSTEESHVQILNTFRGGALDFKGKILFVVIDVNAGFSHVLKYFGLTEDDAPTFRLINTDTLKKYALDGKGLTAEHLHAFFQGVLDGTVKPHMMSQEIPEDWDKNPVKVVVGKNFERVAFDETKNVFIEFYAPWCGHCKELEPIWQKLGEKYKDHESIIIAKMDSTANEVDSFDVSGFPTIKYFPAGSERKVCIMADKQSYKSFYYSSMTSSYL</sequence>
<keyword evidence="11 12" id="KW-0676">Redox-active center</keyword>
<dbReference type="GeneTree" id="ENSGT00940000165626"/>
<dbReference type="Proteomes" id="UP000261540">
    <property type="component" value="Unplaced"/>
</dbReference>
<dbReference type="CDD" id="cd02961">
    <property type="entry name" value="PDI_a_family"/>
    <property type="match status" value="1"/>
</dbReference>
<evidence type="ECO:0000256" key="9">
    <source>
        <dbReference type="ARBA" id="ARBA00023186"/>
    </source>
</evidence>